<gene>
    <name evidence="1" type="ORF">BG011_002770</name>
</gene>
<accession>A0A9P6PED1</accession>
<sequence>ALSDTMRTSLPRPSLVAAPMECSASLTGSPWEANIGLDTPCITASSAPTTGPISNCVVYARRFLMPTTPANMIWQCSESAA</sequence>
<dbReference type="AlphaFoldDB" id="A0A9P6PED1"/>
<dbReference type="EMBL" id="JAAAJA010001929">
    <property type="protein sequence ID" value="KAG0245372.1"/>
    <property type="molecule type" value="Genomic_DNA"/>
</dbReference>
<protein>
    <submittedName>
        <fullName evidence="1">Uncharacterized protein</fullName>
    </submittedName>
</protein>
<comment type="caution">
    <text evidence="1">The sequence shown here is derived from an EMBL/GenBank/DDBJ whole genome shotgun (WGS) entry which is preliminary data.</text>
</comment>
<feature type="non-terminal residue" evidence="1">
    <location>
        <position position="81"/>
    </location>
</feature>
<keyword evidence="2" id="KW-1185">Reference proteome</keyword>
<reference evidence="1" key="1">
    <citation type="journal article" date="2020" name="Fungal Divers.">
        <title>Resolving the Mortierellaceae phylogeny through synthesis of multi-gene phylogenetics and phylogenomics.</title>
        <authorList>
            <person name="Vandepol N."/>
            <person name="Liber J."/>
            <person name="Desiro A."/>
            <person name="Na H."/>
            <person name="Kennedy M."/>
            <person name="Barry K."/>
            <person name="Grigoriev I.V."/>
            <person name="Miller A.N."/>
            <person name="O'Donnell K."/>
            <person name="Stajich J.E."/>
            <person name="Bonito G."/>
        </authorList>
    </citation>
    <scope>NUCLEOTIDE SEQUENCE</scope>
    <source>
        <strain evidence="1">KOD948</strain>
    </source>
</reference>
<proteinExistence type="predicted"/>
<name>A0A9P6PED1_9FUNG</name>
<evidence type="ECO:0000313" key="2">
    <source>
        <dbReference type="Proteomes" id="UP000726737"/>
    </source>
</evidence>
<dbReference type="Proteomes" id="UP000726737">
    <property type="component" value="Unassembled WGS sequence"/>
</dbReference>
<feature type="non-terminal residue" evidence="1">
    <location>
        <position position="1"/>
    </location>
</feature>
<organism evidence="1 2">
    <name type="scientific">Mortierella polycephala</name>
    <dbReference type="NCBI Taxonomy" id="41804"/>
    <lineage>
        <taxon>Eukaryota</taxon>
        <taxon>Fungi</taxon>
        <taxon>Fungi incertae sedis</taxon>
        <taxon>Mucoromycota</taxon>
        <taxon>Mortierellomycotina</taxon>
        <taxon>Mortierellomycetes</taxon>
        <taxon>Mortierellales</taxon>
        <taxon>Mortierellaceae</taxon>
        <taxon>Mortierella</taxon>
    </lineage>
</organism>
<evidence type="ECO:0000313" key="1">
    <source>
        <dbReference type="EMBL" id="KAG0245372.1"/>
    </source>
</evidence>